<organism evidence="1 2">
    <name type="scientific">Senna tora</name>
    <dbReference type="NCBI Taxonomy" id="362788"/>
    <lineage>
        <taxon>Eukaryota</taxon>
        <taxon>Viridiplantae</taxon>
        <taxon>Streptophyta</taxon>
        <taxon>Embryophyta</taxon>
        <taxon>Tracheophyta</taxon>
        <taxon>Spermatophyta</taxon>
        <taxon>Magnoliopsida</taxon>
        <taxon>eudicotyledons</taxon>
        <taxon>Gunneridae</taxon>
        <taxon>Pentapetalae</taxon>
        <taxon>rosids</taxon>
        <taxon>fabids</taxon>
        <taxon>Fabales</taxon>
        <taxon>Fabaceae</taxon>
        <taxon>Caesalpinioideae</taxon>
        <taxon>Cassia clade</taxon>
        <taxon>Senna</taxon>
    </lineage>
</organism>
<accession>A0A834X8A5</accession>
<evidence type="ECO:0000313" key="2">
    <source>
        <dbReference type="Proteomes" id="UP000634136"/>
    </source>
</evidence>
<gene>
    <name evidence="1" type="ORF">G2W53_008209</name>
</gene>
<proteinExistence type="predicted"/>
<protein>
    <submittedName>
        <fullName evidence="1">Uncharacterized protein</fullName>
    </submittedName>
</protein>
<sequence length="167" mass="19541">MISQYLPPRPVFFLFVSLEGDLVPFVLQGESFPFLDNFFLSFDTETELETLHPHHPGICYLHLIVHHMRMNIICVRDPRDLFLGILFSLCDNNLERHFVLYDISILLLVWHWNKRASCHLLLFKFLMEILLSLATTAFPVFKNRSRLIHYGSNESGTVASSSKARWF</sequence>
<evidence type="ECO:0000313" key="1">
    <source>
        <dbReference type="EMBL" id="KAF7839727.1"/>
    </source>
</evidence>
<name>A0A834X8A5_9FABA</name>
<keyword evidence="2" id="KW-1185">Reference proteome</keyword>
<reference evidence="1" key="1">
    <citation type="submission" date="2020-09" db="EMBL/GenBank/DDBJ databases">
        <title>Genome-Enabled Discovery of Anthraquinone Biosynthesis in Senna tora.</title>
        <authorList>
            <person name="Kang S.-H."/>
            <person name="Pandey R.P."/>
            <person name="Lee C.-M."/>
            <person name="Sim J.-S."/>
            <person name="Jeong J.-T."/>
            <person name="Choi B.-S."/>
            <person name="Jung M."/>
            <person name="Ginzburg D."/>
            <person name="Zhao K."/>
            <person name="Won S.Y."/>
            <person name="Oh T.-J."/>
            <person name="Yu Y."/>
            <person name="Kim N.-H."/>
            <person name="Lee O.R."/>
            <person name="Lee T.-H."/>
            <person name="Bashyal P."/>
            <person name="Kim T.-S."/>
            <person name="Lee W.-H."/>
            <person name="Kawkins C."/>
            <person name="Kim C.-K."/>
            <person name="Kim J.S."/>
            <person name="Ahn B.O."/>
            <person name="Rhee S.Y."/>
            <person name="Sohng J.K."/>
        </authorList>
    </citation>
    <scope>NUCLEOTIDE SEQUENCE</scope>
    <source>
        <tissue evidence="1">Leaf</tissue>
    </source>
</reference>
<dbReference type="EMBL" id="JAAIUW010000003">
    <property type="protein sequence ID" value="KAF7839727.1"/>
    <property type="molecule type" value="Genomic_DNA"/>
</dbReference>
<dbReference type="AlphaFoldDB" id="A0A834X8A5"/>
<dbReference type="Proteomes" id="UP000634136">
    <property type="component" value="Unassembled WGS sequence"/>
</dbReference>
<comment type="caution">
    <text evidence="1">The sequence shown here is derived from an EMBL/GenBank/DDBJ whole genome shotgun (WGS) entry which is preliminary data.</text>
</comment>